<reference evidence="1" key="1">
    <citation type="submission" date="2021-02" db="EMBL/GenBank/DDBJ databases">
        <authorList>
            <person name="Nowell W R."/>
        </authorList>
    </citation>
    <scope>NUCLEOTIDE SEQUENCE</scope>
</reference>
<dbReference type="AlphaFoldDB" id="A0A816RK52"/>
<sequence>MCVYAISSVGVMANSTRLEELSNEIFCEIFDYLNAFDLFLAFASLNSRISSILKLTRLHVIIDIEQCRHQVEFLSRHLTFHSDQVISLDICDKIYDQTNVIAYLFRRHEFLNLRSCIFWCLHASSELESVIKKLKIQTQLGSFLILESYNEKEDNLSRSHAHLFSKMVLLNTPSTLGSAALRFHYDYPELTKSMIINTKLTYLELMFYGTFDNILIDSLIPLLRAYSALRQLNVMIETRTMSQDENNINIPNILPVNENDLPTVSSLKILDLQILTQSDVHSLDHILHCMPNLQGFSFTLIMEDLDTPCIDDLIDGNVWQQILTRHVSNLKKFDFHMSFLTDERLFDLDLVLNSFRCFLTRYDGWHMAICRWKTFEEPISYKQIVLRTLNYKHLDPRYKCPIATNICCDTFEMMSTDVSNANDHRFQSHNNSIDFYMPGYMERRVFQSSTEVPFRNVDSLVIPLSLMESPIMSLLKNIFTLISMQFYSNESLEYVDNLSSLIDLSTIETLEFKQSNHSRRSHVVPYILL</sequence>
<proteinExistence type="predicted"/>
<evidence type="ECO:0008006" key="3">
    <source>
        <dbReference type="Google" id="ProtNLM"/>
    </source>
</evidence>
<evidence type="ECO:0000313" key="1">
    <source>
        <dbReference type="EMBL" id="CAF2072877.1"/>
    </source>
</evidence>
<organism evidence="1 2">
    <name type="scientific">Rotaria magnacalcarata</name>
    <dbReference type="NCBI Taxonomy" id="392030"/>
    <lineage>
        <taxon>Eukaryota</taxon>
        <taxon>Metazoa</taxon>
        <taxon>Spiralia</taxon>
        <taxon>Gnathifera</taxon>
        <taxon>Rotifera</taxon>
        <taxon>Eurotatoria</taxon>
        <taxon>Bdelloidea</taxon>
        <taxon>Philodinida</taxon>
        <taxon>Philodinidae</taxon>
        <taxon>Rotaria</taxon>
    </lineage>
</organism>
<protein>
    <recommendedName>
        <fullName evidence="3">F-box domain-containing protein</fullName>
    </recommendedName>
</protein>
<comment type="caution">
    <text evidence="1">The sequence shown here is derived from an EMBL/GenBank/DDBJ whole genome shotgun (WGS) entry which is preliminary data.</text>
</comment>
<dbReference type="Proteomes" id="UP000663887">
    <property type="component" value="Unassembled WGS sequence"/>
</dbReference>
<dbReference type="EMBL" id="CAJNRG010005151">
    <property type="protein sequence ID" value="CAF2072877.1"/>
    <property type="molecule type" value="Genomic_DNA"/>
</dbReference>
<evidence type="ECO:0000313" key="2">
    <source>
        <dbReference type="Proteomes" id="UP000663887"/>
    </source>
</evidence>
<accession>A0A816RK52</accession>
<gene>
    <name evidence="1" type="ORF">XDN619_LOCUS12935</name>
</gene>
<name>A0A816RK52_9BILA</name>